<gene>
    <name evidence="1" type="ORF">F5878DRAFT_608119</name>
</gene>
<evidence type="ECO:0000313" key="2">
    <source>
        <dbReference type="Proteomes" id="UP001163846"/>
    </source>
</evidence>
<dbReference type="PANTHER" id="PTHR14614">
    <property type="entry name" value="HEPATOCELLULAR CARCINOMA-ASSOCIATED ANTIGEN"/>
    <property type="match status" value="1"/>
</dbReference>
<reference evidence="1" key="1">
    <citation type="submission" date="2022-08" db="EMBL/GenBank/DDBJ databases">
        <authorList>
            <consortium name="DOE Joint Genome Institute"/>
            <person name="Min B."/>
            <person name="Riley R."/>
            <person name="Sierra-Patev S."/>
            <person name="Naranjo-Ortiz M."/>
            <person name="Looney B."/>
            <person name="Konkel Z."/>
            <person name="Slot J.C."/>
            <person name="Sakamoto Y."/>
            <person name="Steenwyk J.L."/>
            <person name="Rokas A."/>
            <person name="Carro J."/>
            <person name="Camarero S."/>
            <person name="Ferreira P."/>
            <person name="Molpeceres G."/>
            <person name="Ruiz-Duenas F.J."/>
            <person name="Serrano A."/>
            <person name="Henrissat B."/>
            <person name="Drula E."/>
            <person name="Hughes K.W."/>
            <person name="Mata J.L."/>
            <person name="Ishikawa N.K."/>
            <person name="Vargas-Isla R."/>
            <person name="Ushijima S."/>
            <person name="Smith C.A."/>
            <person name="Ahrendt S."/>
            <person name="Andreopoulos W."/>
            <person name="He G."/>
            <person name="Labutti K."/>
            <person name="Lipzen A."/>
            <person name="Ng V."/>
            <person name="Sandor L."/>
            <person name="Barry K."/>
            <person name="Martinez A.T."/>
            <person name="Xiao Y."/>
            <person name="Gibbons J.G."/>
            <person name="Terashima K."/>
            <person name="Hibbett D.S."/>
            <person name="Grigoriev I.V."/>
        </authorList>
    </citation>
    <scope>NUCLEOTIDE SEQUENCE</scope>
    <source>
        <strain evidence="1">TFB9207</strain>
    </source>
</reference>
<dbReference type="Gene3D" id="3.40.50.150">
    <property type="entry name" value="Vaccinia Virus protein VP39"/>
    <property type="match status" value="1"/>
</dbReference>
<dbReference type="GO" id="GO:0008757">
    <property type="term" value="F:S-adenosylmethionine-dependent methyltransferase activity"/>
    <property type="evidence" value="ECO:0007669"/>
    <property type="project" value="UniProtKB-ARBA"/>
</dbReference>
<comment type="caution">
    <text evidence="1">The sequence shown here is derived from an EMBL/GenBank/DDBJ whole genome shotgun (WGS) entry which is preliminary data.</text>
</comment>
<sequence>MPFDKEKAEEPSSEDILNEALIFLGGKPVIENEVISYGPLKLTVAAKAGKANTLLADHLFSPALLLAERIEQGLIPLQGKTLIELGAGCSLPSLASCIISNSDRANVPSLVVTTDYPDPSILDNLQSNVERNRTLITPPSKLHCQGYEWGQDVEALLALLPLDRHASTGFDIVILSDLLHFDTSHDALLKSLSLLLAKTIDARVYVAAGKYTRPDVCSSFLRKAMDVGLTLEEDTSIDGSEWQGTLSVSDLSTEALTTRKNNCRFWVGRWLEV</sequence>
<dbReference type="AlphaFoldDB" id="A0AA38UHU1"/>
<keyword evidence="2" id="KW-1185">Reference proteome</keyword>
<organism evidence="1 2">
    <name type="scientific">Lentinula raphanica</name>
    <dbReference type="NCBI Taxonomy" id="153919"/>
    <lineage>
        <taxon>Eukaryota</taxon>
        <taxon>Fungi</taxon>
        <taxon>Dikarya</taxon>
        <taxon>Basidiomycota</taxon>
        <taxon>Agaricomycotina</taxon>
        <taxon>Agaricomycetes</taxon>
        <taxon>Agaricomycetidae</taxon>
        <taxon>Agaricales</taxon>
        <taxon>Marasmiineae</taxon>
        <taxon>Omphalotaceae</taxon>
        <taxon>Lentinula</taxon>
    </lineage>
</organism>
<proteinExistence type="predicted"/>
<dbReference type="Pfam" id="PF10294">
    <property type="entry name" value="Methyltransf_16"/>
    <property type="match status" value="1"/>
</dbReference>
<dbReference type="Proteomes" id="UP001163846">
    <property type="component" value="Unassembled WGS sequence"/>
</dbReference>
<dbReference type="InterPro" id="IPR019410">
    <property type="entry name" value="Methyltransf_16"/>
</dbReference>
<name>A0AA38UHU1_9AGAR</name>
<dbReference type="EMBL" id="MU806011">
    <property type="protein sequence ID" value="KAJ3842277.1"/>
    <property type="molecule type" value="Genomic_DNA"/>
</dbReference>
<dbReference type="GO" id="GO:0005737">
    <property type="term" value="C:cytoplasm"/>
    <property type="evidence" value="ECO:0007669"/>
    <property type="project" value="TreeGrafter"/>
</dbReference>
<dbReference type="InterPro" id="IPR029063">
    <property type="entry name" value="SAM-dependent_MTases_sf"/>
</dbReference>
<protein>
    <submittedName>
        <fullName evidence="1">Uncharacterized protein</fullName>
    </submittedName>
</protein>
<accession>A0AA38UHU1</accession>
<evidence type="ECO:0000313" key="1">
    <source>
        <dbReference type="EMBL" id="KAJ3842277.1"/>
    </source>
</evidence>
<dbReference type="PANTHER" id="PTHR14614:SF104">
    <property type="entry name" value="N-METHYLTRANSFERASE, PUTATIVE (AFU_ORTHOLOGUE AFUA_1G17750)-RELATED"/>
    <property type="match status" value="1"/>
</dbReference>